<dbReference type="Proteomes" id="UP000053573">
    <property type="component" value="Unassembled WGS sequence"/>
</dbReference>
<name>A0A0H1BEF8_9EURO</name>
<evidence type="ECO:0000313" key="2">
    <source>
        <dbReference type="Proteomes" id="UP000053573"/>
    </source>
</evidence>
<dbReference type="EMBL" id="LDEV01002250">
    <property type="protein sequence ID" value="KLJ09819.1"/>
    <property type="molecule type" value="Genomic_DNA"/>
</dbReference>
<keyword evidence="2" id="KW-1185">Reference proteome</keyword>
<dbReference type="AlphaFoldDB" id="A0A0H1BEF8"/>
<accession>A0A0H1BEF8</accession>
<sequence>MRRRRCSCSRSGRMRRVPVRFLVVCVESPLAAGLRTILDERPRRGLNLWS</sequence>
<proteinExistence type="predicted"/>
<protein>
    <submittedName>
        <fullName evidence="1">Uncharacterized protein</fullName>
    </submittedName>
</protein>
<organism evidence="1 2">
    <name type="scientific">Blastomyces silverae</name>
    <dbReference type="NCBI Taxonomy" id="2060906"/>
    <lineage>
        <taxon>Eukaryota</taxon>
        <taxon>Fungi</taxon>
        <taxon>Dikarya</taxon>
        <taxon>Ascomycota</taxon>
        <taxon>Pezizomycotina</taxon>
        <taxon>Eurotiomycetes</taxon>
        <taxon>Eurotiomycetidae</taxon>
        <taxon>Onygenales</taxon>
        <taxon>Ajellomycetaceae</taxon>
        <taxon>Blastomyces</taxon>
    </lineage>
</organism>
<evidence type="ECO:0000313" key="1">
    <source>
        <dbReference type="EMBL" id="KLJ09819.1"/>
    </source>
</evidence>
<gene>
    <name evidence="1" type="ORF">EMPG_14756</name>
</gene>
<reference evidence="2" key="1">
    <citation type="journal article" date="2015" name="PLoS Genet.">
        <title>The dynamic genome and transcriptome of the human fungal pathogen Blastomyces and close relative Emmonsia.</title>
        <authorList>
            <person name="Munoz J.F."/>
            <person name="Gauthier G.M."/>
            <person name="Desjardins C.A."/>
            <person name="Gallo J.E."/>
            <person name="Holder J."/>
            <person name="Sullivan T.D."/>
            <person name="Marty A.J."/>
            <person name="Carmen J.C."/>
            <person name="Chen Z."/>
            <person name="Ding L."/>
            <person name="Gujja S."/>
            <person name="Magrini V."/>
            <person name="Misas E."/>
            <person name="Mitreva M."/>
            <person name="Priest M."/>
            <person name="Saif S."/>
            <person name="Whiston E.A."/>
            <person name="Young S."/>
            <person name="Zeng Q."/>
            <person name="Goldman W.E."/>
            <person name="Mardis E.R."/>
            <person name="Taylor J.W."/>
            <person name="McEwen J.G."/>
            <person name="Clay O.K."/>
            <person name="Klein B.S."/>
            <person name="Cuomo C.A."/>
        </authorList>
    </citation>
    <scope>NUCLEOTIDE SEQUENCE [LARGE SCALE GENOMIC DNA]</scope>
    <source>
        <strain evidence="2">UAMH 139</strain>
    </source>
</reference>
<comment type="caution">
    <text evidence="1">The sequence shown here is derived from an EMBL/GenBank/DDBJ whole genome shotgun (WGS) entry which is preliminary data.</text>
</comment>